<feature type="domain" description="Serpin" evidence="5">
    <location>
        <begin position="33"/>
        <end position="401"/>
    </location>
</feature>
<dbReference type="OrthoDB" id="9440847at2759"/>
<sequence length="402" mass="45645">MDLKRKLPIFIWATVIFCIKAQSISDSSNAFAIDLLAATSKEPRSPRNLALSPYTVWTLLSIIDEGAKDKTAKQMESVLRIPSFPDKAMFRNSFKNLSALLSEKDDGVNLDIYNAIFTTKAQELKTDFRDIAHKDYGVKIEPTDFSDTRTASDRINKYVASATKNRIRNFIRPDDVFDAEIFIVSAMYFKGTWMKPFNRSETRRDTFYDEKQNKLGEVDMMSQMGFFPYSRLEWIRGYAIELPYGKGDKMSMIVILPYKDQTLANMLNLMAEHPFSRIIDRLNKAKEDFEGEDVKVYLPRFTVKSDLTLNTVLEKMGMPDVFDASQANLLGMFPHYLYISRLLQRAEIQVNEEGTVATAASGASAVNKAPPPKFVANKPFLYFIVNKPAKSIVFAGKVSVPP</sequence>
<dbReference type="CDD" id="cd19598">
    <property type="entry name" value="serpin77Ba-like_insects"/>
    <property type="match status" value="1"/>
</dbReference>
<name>D6W777_TRICA</name>
<dbReference type="FunCoup" id="D6W777">
    <property type="interactions" value="58"/>
</dbReference>
<dbReference type="AlphaFoldDB" id="D6W777"/>
<accession>D6W777</accession>
<dbReference type="Pfam" id="PF00079">
    <property type="entry name" value="Serpin"/>
    <property type="match status" value="1"/>
</dbReference>
<dbReference type="GO" id="GO:0004867">
    <property type="term" value="F:serine-type endopeptidase inhibitor activity"/>
    <property type="evidence" value="ECO:0007669"/>
    <property type="project" value="UniProtKB-KW"/>
</dbReference>
<dbReference type="GO" id="GO:0005615">
    <property type="term" value="C:extracellular space"/>
    <property type="evidence" value="ECO:0000318"/>
    <property type="project" value="GO_Central"/>
</dbReference>
<dbReference type="Gene3D" id="2.30.39.10">
    <property type="entry name" value="Alpha-1-antitrypsin, domain 1"/>
    <property type="match status" value="1"/>
</dbReference>
<feature type="signal peptide" evidence="4">
    <location>
        <begin position="1"/>
        <end position="21"/>
    </location>
</feature>
<evidence type="ECO:0000256" key="3">
    <source>
        <dbReference type="RuleBase" id="RU000411"/>
    </source>
</evidence>
<dbReference type="InterPro" id="IPR036186">
    <property type="entry name" value="Serpin_sf"/>
</dbReference>
<dbReference type="EMBL" id="KQ971307">
    <property type="protein sequence ID" value="EFA11609.1"/>
    <property type="molecule type" value="Genomic_DNA"/>
</dbReference>
<dbReference type="InParanoid" id="D6W777"/>
<dbReference type="FunFam" id="2.30.39.10:FF:000025">
    <property type="entry name" value="Serpin 77Bb"/>
    <property type="match status" value="1"/>
</dbReference>
<reference evidence="6 7" key="1">
    <citation type="journal article" date="2008" name="Nature">
        <title>The genome of the model beetle and pest Tribolium castaneum.</title>
        <authorList>
            <consortium name="Tribolium Genome Sequencing Consortium"/>
            <person name="Richards S."/>
            <person name="Gibbs R.A."/>
            <person name="Weinstock G.M."/>
            <person name="Brown S.J."/>
            <person name="Denell R."/>
            <person name="Beeman R.W."/>
            <person name="Gibbs R."/>
            <person name="Beeman R.W."/>
            <person name="Brown S.J."/>
            <person name="Bucher G."/>
            <person name="Friedrich M."/>
            <person name="Grimmelikhuijzen C.J."/>
            <person name="Klingler M."/>
            <person name="Lorenzen M."/>
            <person name="Richards S."/>
            <person name="Roth S."/>
            <person name="Schroder R."/>
            <person name="Tautz D."/>
            <person name="Zdobnov E.M."/>
            <person name="Muzny D."/>
            <person name="Gibbs R.A."/>
            <person name="Weinstock G.M."/>
            <person name="Attaway T."/>
            <person name="Bell S."/>
            <person name="Buhay C.J."/>
            <person name="Chandrabose M.N."/>
            <person name="Chavez D."/>
            <person name="Clerk-Blankenburg K.P."/>
            <person name="Cree A."/>
            <person name="Dao M."/>
            <person name="Davis C."/>
            <person name="Chacko J."/>
            <person name="Dinh H."/>
            <person name="Dugan-Rocha S."/>
            <person name="Fowler G."/>
            <person name="Garner T.T."/>
            <person name="Garnes J."/>
            <person name="Gnirke A."/>
            <person name="Hawes A."/>
            <person name="Hernandez J."/>
            <person name="Hines S."/>
            <person name="Holder M."/>
            <person name="Hume J."/>
            <person name="Jhangiani S.N."/>
            <person name="Joshi V."/>
            <person name="Khan Z.M."/>
            <person name="Jackson L."/>
            <person name="Kovar C."/>
            <person name="Kowis A."/>
            <person name="Lee S."/>
            <person name="Lewis L.R."/>
            <person name="Margolis J."/>
            <person name="Morgan M."/>
            <person name="Nazareth L.V."/>
            <person name="Nguyen N."/>
            <person name="Okwuonu G."/>
            <person name="Parker D."/>
            <person name="Richards S."/>
            <person name="Ruiz S.J."/>
            <person name="Santibanez J."/>
            <person name="Savard J."/>
            <person name="Scherer S.E."/>
            <person name="Schneider B."/>
            <person name="Sodergren E."/>
            <person name="Tautz D."/>
            <person name="Vattahil S."/>
            <person name="Villasana D."/>
            <person name="White C.S."/>
            <person name="Wright R."/>
            <person name="Park Y."/>
            <person name="Beeman R.W."/>
            <person name="Lord J."/>
            <person name="Oppert B."/>
            <person name="Lorenzen M."/>
            <person name="Brown S."/>
            <person name="Wang L."/>
            <person name="Savard J."/>
            <person name="Tautz D."/>
            <person name="Richards S."/>
            <person name="Weinstock G."/>
            <person name="Gibbs R.A."/>
            <person name="Liu Y."/>
            <person name="Worley K."/>
            <person name="Weinstock G."/>
            <person name="Elsik C.G."/>
            <person name="Reese J.T."/>
            <person name="Elhaik E."/>
            <person name="Landan G."/>
            <person name="Graur D."/>
            <person name="Arensburger P."/>
            <person name="Atkinson P."/>
            <person name="Beeman R.W."/>
            <person name="Beidler J."/>
            <person name="Brown S.J."/>
            <person name="Demuth J.P."/>
            <person name="Drury D.W."/>
            <person name="Du Y.Z."/>
            <person name="Fujiwara H."/>
            <person name="Lorenzen M."/>
            <person name="Maselli V."/>
            <person name="Osanai M."/>
            <person name="Park Y."/>
            <person name="Robertson H.M."/>
            <person name="Tu Z."/>
            <person name="Wang J.J."/>
            <person name="Wang S."/>
            <person name="Richards S."/>
            <person name="Song H."/>
            <person name="Zhang L."/>
            <person name="Sodergren E."/>
            <person name="Werner D."/>
            <person name="Stanke M."/>
            <person name="Morgenstern B."/>
            <person name="Solovyev V."/>
            <person name="Kosarev P."/>
            <person name="Brown G."/>
            <person name="Chen H.C."/>
            <person name="Ermolaeva O."/>
            <person name="Hlavina W."/>
            <person name="Kapustin Y."/>
            <person name="Kiryutin B."/>
            <person name="Kitts P."/>
            <person name="Maglott D."/>
            <person name="Pruitt K."/>
            <person name="Sapojnikov V."/>
            <person name="Souvorov A."/>
            <person name="Mackey A.J."/>
            <person name="Waterhouse R.M."/>
            <person name="Wyder S."/>
            <person name="Zdobnov E.M."/>
            <person name="Zdobnov E.M."/>
            <person name="Wyder S."/>
            <person name="Kriventseva E.V."/>
            <person name="Kadowaki T."/>
            <person name="Bork P."/>
            <person name="Aranda M."/>
            <person name="Bao R."/>
            <person name="Beermann A."/>
            <person name="Berns N."/>
            <person name="Bolognesi R."/>
            <person name="Bonneton F."/>
            <person name="Bopp D."/>
            <person name="Brown S.J."/>
            <person name="Bucher G."/>
            <person name="Butts T."/>
            <person name="Chaumot A."/>
            <person name="Denell R.E."/>
            <person name="Ferrier D.E."/>
            <person name="Friedrich M."/>
            <person name="Gordon C.M."/>
            <person name="Jindra M."/>
            <person name="Klingler M."/>
            <person name="Lan Q."/>
            <person name="Lattorff H.M."/>
            <person name="Laudet V."/>
            <person name="von Levetsow C."/>
            <person name="Liu Z."/>
            <person name="Lutz R."/>
            <person name="Lynch J.A."/>
            <person name="da Fonseca R.N."/>
            <person name="Posnien N."/>
            <person name="Reuter R."/>
            <person name="Roth S."/>
            <person name="Savard J."/>
            <person name="Schinko J.B."/>
            <person name="Schmitt C."/>
            <person name="Schoppmeier M."/>
            <person name="Schroder R."/>
            <person name="Shippy T.D."/>
            <person name="Simonnet F."/>
            <person name="Marques-Souza H."/>
            <person name="Tautz D."/>
            <person name="Tomoyasu Y."/>
            <person name="Trauner J."/>
            <person name="Van der Zee M."/>
            <person name="Vervoort M."/>
            <person name="Wittkopp N."/>
            <person name="Wimmer E.A."/>
            <person name="Yang X."/>
            <person name="Jones A.K."/>
            <person name="Sattelle D.B."/>
            <person name="Ebert P.R."/>
            <person name="Nelson D."/>
            <person name="Scott J.G."/>
            <person name="Beeman R.W."/>
            <person name="Muthukrishnan S."/>
            <person name="Kramer K.J."/>
            <person name="Arakane Y."/>
            <person name="Beeman R.W."/>
            <person name="Zhu Q."/>
            <person name="Hogenkamp D."/>
            <person name="Dixit R."/>
            <person name="Oppert B."/>
            <person name="Jiang H."/>
            <person name="Zou Z."/>
            <person name="Marshall J."/>
            <person name="Elpidina E."/>
            <person name="Vinokurov K."/>
            <person name="Oppert C."/>
            <person name="Zou Z."/>
            <person name="Evans J."/>
            <person name="Lu Z."/>
            <person name="Zhao P."/>
            <person name="Sumathipala N."/>
            <person name="Altincicek B."/>
            <person name="Vilcinskas A."/>
            <person name="Williams M."/>
            <person name="Hultmark D."/>
            <person name="Hetru C."/>
            <person name="Jiang H."/>
            <person name="Grimmelikhuijzen C.J."/>
            <person name="Hauser F."/>
            <person name="Cazzamali G."/>
            <person name="Williamson M."/>
            <person name="Park Y."/>
            <person name="Li B."/>
            <person name="Tanaka Y."/>
            <person name="Predel R."/>
            <person name="Neupert S."/>
            <person name="Schachtner J."/>
            <person name="Verleyen P."/>
            <person name="Raible F."/>
            <person name="Bork P."/>
            <person name="Friedrich M."/>
            <person name="Walden K.K."/>
            <person name="Robertson H.M."/>
            <person name="Angeli S."/>
            <person name="Foret S."/>
            <person name="Bucher G."/>
            <person name="Schuetz S."/>
            <person name="Maleszka R."/>
            <person name="Wimmer E.A."/>
            <person name="Beeman R.W."/>
            <person name="Lorenzen M."/>
            <person name="Tomoyasu Y."/>
            <person name="Miller S.C."/>
            <person name="Grossmann D."/>
            <person name="Bucher G."/>
        </authorList>
    </citation>
    <scope>NUCLEOTIDE SEQUENCE [LARGE SCALE GENOMIC DNA]</scope>
    <source>
        <strain evidence="6 7">Georgia GA2</strain>
    </source>
</reference>
<organism evidence="6 7">
    <name type="scientific">Tribolium castaneum</name>
    <name type="common">Red flour beetle</name>
    <dbReference type="NCBI Taxonomy" id="7070"/>
    <lineage>
        <taxon>Eukaryota</taxon>
        <taxon>Metazoa</taxon>
        <taxon>Ecdysozoa</taxon>
        <taxon>Arthropoda</taxon>
        <taxon>Hexapoda</taxon>
        <taxon>Insecta</taxon>
        <taxon>Pterygota</taxon>
        <taxon>Neoptera</taxon>
        <taxon>Endopterygota</taxon>
        <taxon>Coleoptera</taxon>
        <taxon>Polyphaga</taxon>
        <taxon>Cucujiformia</taxon>
        <taxon>Tenebrionidae</taxon>
        <taxon>Tenebrionidae incertae sedis</taxon>
        <taxon>Tribolium</taxon>
    </lineage>
</organism>
<evidence type="ECO:0000256" key="1">
    <source>
        <dbReference type="ARBA" id="ARBA00022690"/>
    </source>
</evidence>
<dbReference type="eggNOG" id="KOG2392">
    <property type="taxonomic scope" value="Eukaryota"/>
</dbReference>
<dbReference type="PANTHER" id="PTHR11461">
    <property type="entry name" value="SERINE PROTEASE INHIBITOR, SERPIN"/>
    <property type="match status" value="1"/>
</dbReference>
<evidence type="ECO:0000313" key="7">
    <source>
        <dbReference type="Proteomes" id="UP000007266"/>
    </source>
</evidence>
<keyword evidence="2" id="KW-0722">Serine protease inhibitor</keyword>
<dbReference type="SMART" id="SM00093">
    <property type="entry name" value="SERPIN"/>
    <property type="match status" value="1"/>
</dbReference>
<dbReference type="InterPro" id="IPR000215">
    <property type="entry name" value="Serpin_fam"/>
</dbReference>
<dbReference type="InterPro" id="IPR023795">
    <property type="entry name" value="Serpin_CS"/>
</dbReference>
<dbReference type="Proteomes" id="UP000007266">
    <property type="component" value="Linkage group 1"/>
</dbReference>
<comment type="similarity">
    <text evidence="3">Belongs to the serpin family.</text>
</comment>
<dbReference type="KEGG" id="tca:661796"/>
<proteinExistence type="inferred from homology"/>
<dbReference type="PhylomeDB" id="D6W777"/>
<evidence type="ECO:0000259" key="5">
    <source>
        <dbReference type="SMART" id="SM00093"/>
    </source>
</evidence>
<dbReference type="InterPro" id="IPR042185">
    <property type="entry name" value="Serpin_sf_2"/>
</dbReference>
<keyword evidence="1" id="KW-0646">Protease inhibitor</keyword>
<evidence type="ECO:0000256" key="4">
    <source>
        <dbReference type="SAM" id="SignalP"/>
    </source>
</evidence>
<dbReference type="SUPFAM" id="SSF56574">
    <property type="entry name" value="Serpins"/>
    <property type="match status" value="1"/>
</dbReference>
<dbReference type="Gene3D" id="3.30.497.10">
    <property type="entry name" value="Antithrombin, subunit I, domain 2"/>
    <property type="match status" value="1"/>
</dbReference>
<feature type="chain" id="PRO_5003089237" evidence="4">
    <location>
        <begin position="22"/>
        <end position="402"/>
    </location>
</feature>
<dbReference type="PANTHER" id="PTHR11461:SF367">
    <property type="entry name" value="GH21475P-RELATED"/>
    <property type="match status" value="1"/>
</dbReference>
<dbReference type="InterPro" id="IPR023796">
    <property type="entry name" value="Serpin_dom"/>
</dbReference>
<dbReference type="STRING" id="7070.D6W777"/>
<dbReference type="HOGENOM" id="CLU_023330_0_1_1"/>
<evidence type="ECO:0000256" key="2">
    <source>
        <dbReference type="ARBA" id="ARBA00022900"/>
    </source>
</evidence>
<dbReference type="PROSITE" id="PS00284">
    <property type="entry name" value="SERPIN"/>
    <property type="match status" value="1"/>
</dbReference>
<evidence type="ECO:0000313" key="6">
    <source>
        <dbReference type="EMBL" id="EFA11609.1"/>
    </source>
</evidence>
<dbReference type="OMA" id="KPFQYMI"/>
<reference evidence="6 7" key="2">
    <citation type="journal article" date="2010" name="Nucleic Acids Res.">
        <title>BeetleBase in 2010: revisions to provide comprehensive genomic information for Tribolium castaneum.</title>
        <authorList>
            <person name="Kim H.S."/>
            <person name="Murphy T."/>
            <person name="Xia J."/>
            <person name="Caragea D."/>
            <person name="Park Y."/>
            <person name="Beeman R.W."/>
            <person name="Lorenzen M.D."/>
            <person name="Butcher S."/>
            <person name="Manak J.R."/>
            <person name="Brown S.J."/>
        </authorList>
    </citation>
    <scope>GENOME REANNOTATION</scope>
    <source>
        <strain evidence="6 7">Georgia GA2</strain>
    </source>
</reference>
<protein>
    <submittedName>
        <fullName evidence="6">Serpin peptidase inhibitor 30</fullName>
    </submittedName>
</protein>
<dbReference type="InterPro" id="IPR042178">
    <property type="entry name" value="Serpin_sf_1"/>
</dbReference>
<gene>
    <name evidence="6" type="primary">AUGUSTUS-3.0.2_14237</name>
    <name evidence="6" type="ORF">TcasGA2_TC014237</name>
</gene>
<keyword evidence="4" id="KW-0732">Signal</keyword>
<keyword evidence="7" id="KW-1185">Reference proteome</keyword>
<dbReference type="GO" id="GO:0050776">
    <property type="term" value="P:regulation of immune response"/>
    <property type="evidence" value="ECO:0000318"/>
    <property type="project" value="GO_Central"/>
</dbReference>